<keyword evidence="1" id="KW-0175">Coiled coil</keyword>
<protein>
    <submittedName>
        <fullName evidence="2">Uncharacterized protein</fullName>
    </submittedName>
</protein>
<name>A0A397UR66_9GLOM</name>
<accession>A0A397UR66</accession>
<keyword evidence="3" id="KW-1185">Reference proteome</keyword>
<dbReference type="SUPFAM" id="SSF58104">
    <property type="entry name" value="Methyl-accepting chemotaxis protein (MCP) signaling domain"/>
    <property type="match status" value="1"/>
</dbReference>
<dbReference type="Proteomes" id="UP000266673">
    <property type="component" value="Unassembled WGS sequence"/>
</dbReference>
<gene>
    <name evidence="2" type="ORF">C2G38_2249583</name>
</gene>
<dbReference type="OrthoDB" id="2436985at2759"/>
<evidence type="ECO:0000256" key="1">
    <source>
        <dbReference type="SAM" id="Coils"/>
    </source>
</evidence>
<dbReference type="Gene3D" id="1.10.287.950">
    <property type="entry name" value="Methyl-accepting chemotaxis protein"/>
    <property type="match status" value="1"/>
</dbReference>
<organism evidence="2 3">
    <name type="scientific">Gigaspora rosea</name>
    <dbReference type="NCBI Taxonomy" id="44941"/>
    <lineage>
        <taxon>Eukaryota</taxon>
        <taxon>Fungi</taxon>
        <taxon>Fungi incertae sedis</taxon>
        <taxon>Mucoromycota</taxon>
        <taxon>Glomeromycotina</taxon>
        <taxon>Glomeromycetes</taxon>
        <taxon>Diversisporales</taxon>
        <taxon>Gigasporaceae</taxon>
        <taxon>Gigaspora</taxon>
    </lineage>
</organism>
<evidence type="ECO:0000313" key="2">
    <source>
        <dbReference type="EMBL" id="RIB12292.1"/>
    </source>
</evidence>
<feature type="coiled-coil region" evidence="1">
    <location>
        <begin position="155"/>
        <end position="196"/>
    </location>
</feature>
<proteinExistence type="predicted"/>
<dbReference type="EMBL" id="QKWP01001038">
    <property type="protein sequence ID" value="RIB12292.1"/>
    <property type="molecule type" value="Genomic_DNA"/>
</dbReference>
<reference evidence="2 3" key="1">
    <citation type="submission" date="2018-06" db="EMBL/GenBank/DDBJ databases">
        <title>Comparative genomics reveals the genomic features of Rhizophagus irregularis, R. cerebriforme, R. diaphanum and Gigaspora rosea, and their symbiotic lifestyle signature.</title>
        <authorList>
            <person name="Morin E."/>
            <person name="San Clemente H."/>
            <person name="Chen E.C.H."/>
            <person name="De La Providencia I."/>
            <person name="Hainaut M."/>
            <person name="Kuo A."/>
            <person name="Kohler A."/>
            <person name="Murat C."/>
            <person name="Tang N."/>
            <person name="Roy S."/>
            <person name="Loubradou J."/>
            <person name="Henrissat B."/>
            <person name="Grigoriev I.V."/>
            <person name="Corradi N."/>
            <person name="Roux C."/>
            <person name="Martin F.M."/>
        </authorList>
    </citation>
    <scope>NUCLEOTIDE SEQUENCE [LARGE SCALE GENOMIC DNA]</scope>
    <source>
        <strain evidence="2 3">DAOM 194757</strain>
    </source>
</reference>
<sequence length="341" mass="39728">MCFYFIIKYLFILWHKINSTSKIETKKIDALLALSNEICNEIIEIRNDITEIRNEIPKICNDITEIRNEIPEIRNDITEILNSIPEIHNDITETRNDIPEIRNDINEMRNDITEMCNGITEIRNGINKIRGTSKTENEKVEKDISDLRISIIRTREISKNENKRTEKTISDLSTENKRIEKSISNLNDDINRIHEAFQTEKEIIIRAISDFISNLSNGINEIRKTESKHTSQGLNLFSTTNNIRTRQYPDYSNKETLRKEFQSLVDQKTKYEGYSNNSLFNEIAIASEGSICSKTVYNYYHRISQNPQNKTVNAIRKWVIKEVEKNSNLNNSLVFIVLGGF</sequence>
<comment type="caution">
    <text evidence="2">The sequence shown here is derived from an EMBL/GenBank/DDBJ whole genome shotgun (WGS) entry which is preliminary data.</text>
</comment>
<dbReference type="AlphaFoldDB" id="A0A397UR66"/>
<evidence type="ECO:0000313" key="3">
    <source>
        <dbReference type="Proteomes" id="UP000266673"/>
    </source>
</evidence>